<gene>
    <name evidence="1" type="ORF">L21SP2_3018</name>
</gene>
<reference evidence="1 2" key="1">
    <citation type="journal article" date="2015" name="Stand. Genomic Sci.">
        <title>Complete genome sequence and description of Salinispira pacifica gen. nov., sp. nov., a novel spirochaete isolated form a hypersaline microbial mat.</title>
        <authorList>
            <person name="Ben Hania W."/>
            <person name="Joseph M."/>
            <person name="Schumann P."/>
            <person name="Bunk B."/>
            <person name="Fiebig A."/>
            <person name="Sproer C."/>
            <person name="Klenk H.P."/>
            <person name="Fardeau M.L."/>
            <person name="Spring S."/>
        </authorList>
    </citation>
    <scope>NUCLEOTIDE SEQUENCE [LARGE SCALE GENOMIC DNA]</scope>
    <source>
        <strain evidence="1 2">L21-RPul-D2</strain>
    </source>
</reference>
<dbReference type="RefSeq" id="WP_024269259.1">
    <property type="nucleotide sequence ID" value="NC_023035.1"/>
</dbReference>
<dbReference type="InterPro" id="IPR012545">
    <property type="entry name" value="DUF1697"/>
</dbReference>
<evidence type="ECO:0008006" key="3">
    <source>
        <dbReference type="Google" id="ProtNLM"/>
    </source>
</evidence>
<dbReference type="eggNOG" id="COG3797">
    <property type="taxonomic scope" value="Bacteria"/>
</dbReference>
<organism evidence="1 2">
    <name type="scientific">Salinispira pacifica</name>
    <dbReference type="NCBI Taxonomy" id="1307761"/>
    <lineage>
        <taxon>Bacteria</taxon>
        <taxon>Pseudomonadati</taxon>
        <taxon>Spirochaetota</taxon>
        <taxon>Spirochaetia</taxon>
        <taxon>Spirochaetales</taxon>
        <taxon>Spirochaetaceae</taxon>
        <taxon>Salinispira</taxon>
    </lineage>
</organism>
<dbReference type="STRING" id="1307761.L21SP2_3018"/>
<dbReference type="Pfam" id="PF08002">
    <property type="entry name" value="DUF1697"/>
    <property type="match status" value="1"/>
</dbReference>
<evidence type="ECO:0000313" key="2">
    <source>
        <dbReference type="Proteomes" id="UP000018680"/>
    </source>
</evidence>
<protein>
    <recommendedName>
        <fullName evidence="3">DUF1697 domain-containing protein</fullName>
    </recommendedName>
</protein>
<dbReference type="PIRSF" id="PIRSF008502">
    <property type="entry name" value="UCP008502"/>
    <property type="match status" value="1"/>
</dbReference>
<dbReference type="PANTHER" id="PTHR36439">
    <property type="entry name" value="BLL4334 PROTEIN"/>
    <property type="match status" value="1"/>
</dbReference>
<accession>V5WKK8</accession>
<name>V5WKK8_9SPIO</name>
<proteinExistence type="predicted"/>
<dbReference type="AlphaFoldDB" id="V5WKK8"/>
<evidence type="ECO:0000313" key="1">
    <source>
        <dbReference type="EMBL" id="AHC16362.1"/>
    </source>
</evidence>
<dbReference type="PANTHER" id="PTHR36439:SF1">
    <property type="entry name" value="DUF1697 DOMAIN-CONTAINING PROTEIN"/>
    <property type="match status" value="1"/>
</dbReference>
<dbReference type="SUPFAM" id="SSF160379">
    <property type="entry name" value="SP0830-like"/>
    <property type="match status" value="1"/>
</dbReference>
<dbReference type="Gene3D" id="3.30.70.1280">
    <property type="entry name" value="SP0830-like domains"/>
    <property type="match status" value="1"/>
</dbReference>
<dbReference type="KEGG" id="slr:L21SP2_3018"/>
<dbReference type="Gene3D" id="3.30.70.1260">
    <property type="entry name" value="bacterial protein sp0830 like"/>
    <property type="match status" value="1"/>
</dbReference>
<dbReference type="EMBL" id="CP006939">
    <property type="protein sequence ID" value="AHC16362.1"/>
    <property type="molecule type" value="Genomic_DNA"/>
</dbReference>
<dbReference type="Proteomes" id="UP000018680">
    <property type="component" value="Chromosome"/>
</dbReference>
<dbReference type="PATRIC" id="fig|1307761.3.peg.3007"/>
<keyword evidence="2" id="KW-1185">Reference proteome</keyword>
<dbReference type="HOGENOM" id="CLU_106303_3_0_12"/>
<sequence>MQWVALLRGINVGGRNKVPMKELRHSLEKEGFSRVKSYIASGNIILNSSSHTGRELTGTIETILQRDFSVDTRVLILRGSKFQQIAEAIPGDWENDKEQKSDVLFLFPEDDSRDILSRVPPREGIDTAHYVPGALLWNVLRRNQGKTGLQKITSTDIYKSLTIRNVNTVRKISSMLNQDS</sequence>